<reference evidence="7 9" key="2">
    <citation type="submission" date="2020-07" db="EMBL/GenBank/DDBJ databases">
        <title>Sequencing the genomes of 1000 actinobacteria strains.</title>
        <authorList>
            <person name="Klenk H.-P."/>
        </authorList>
    </citation>
    <scope>NUCLEOTIDE SEQUENCE [LARGE SCALE GENOMIC DNA]</scope>
    <source>
        <strain evidence="7 9">DSM 10309</strain>
    </source>
</reference>
<dbReference type="EMBL" id="JACGWW010000001">
    <property type="protein sequence ID" value="MBA8811782.1"/>
    <property type="molecule type" value="Genomic_DNA"/>
</dbReference>
<dbReference type="InterPro" id="IPR037171">
    <property type="entry name" value="NagB/RpiA_transferase-like"/>
</dbReference>
<dbReference type="Pfam" id="PF04198">
    <property type="entry name" value="Sugar-bind"/>
    <property type="match status" value="1"/>
</dbReference>
<dbReference type="Gene3D" id="1.10.10.10">
    <property type="entry name" value="Winged helix-like DNA-binding domain superfamily/Winged helix DNA-binding domain"/>
    <property type="match status" value="1"/>
</dbReference>
<organism evidence="7 9">
    <name type="scientific">Frigoribacterium faeni</name>
    <dbReference type="NCBI Taxonomy" id="145483"/>
    <lineage>
        <taxon>Bacteria</taxon>
        <taxon>Bacillati</taxon>
        <taxon>Actinomycetota</taxon>
        <taxon>Actinomycetes</taxon>
        <taxon>Micrococcales</taxon>
        <taxon>Microbacteriaceae</taxon>
        <taxon>Frigoribacterium</taxon>
    </lineage>
</organism>
<evidence type="ECO:0000256" key="1">
    <source>
        <dbReference type="ARBA" id="ARBA00010466"/>
    </source>
</evidence>
<evidence type="ECO:0000313" key="8">
    <source>
        <dbReference type="Proteomes" id="UP000321154"/>
    </source>
</evidence>
<protein>
    <submittedName>
        <fullName evidence="6 7">DNA-binding transcriptional regulator</fullName>
    </submittedName>
</protein>
<dbReference type="EMBL" id="BJUV01000013">
    <property type="protein sequence ID" value="GEK83268.1"/>
    <property type="molecule type" value="Genomic_DNA"/>
</dbReference>
<dbReference type="PANTHER" id="PTHR34294">
    <property type="entry name" value="TRANSCRIPTIONAL REGULATOR-RELATED"/>
    <property type="match status" value="1"/>
</dbReference>
<keyword evidence="4" id="KW-0804">Transcription</keyword>
<evidence type="ECO:0000256" key="3">
    <source>
        <dbReference type="ARBA" id="ARBA00023125"/>
    </source>
</evidence>
<keyword evidence="3 7" id="KW-0238">DNA-binding</keyword>
<evidence type="ECO:0000256" key="2">
    <source>
        <dbReference type="ARBA" id="ARBA00023015"/>
    </source>
</evidence>
<accession>A0A7W3PHJ6</accession>
<reference evidence="6 8" key="1">
    <citation type="submission" date="2019-07" db="EMBL/GenBank/DDBJ databases">
        <title>Whole genome shotgun sequence of Frigoribacterium faeni NBRC 103066.</title>
        <authorList>
            <person name="Hosoyama A."/>
            <person name="Uohara A."/>
            <person name="Ohji S."/>
            <person name="Ichikawa N."/>
        </authorList>
    </citation>
    <scope>NUCLEOTIDE SEQUENCE [LARGE SCALE GENOMIC DNA]</scope>
    <source>
        <strain evidence="6 8">NBRC 103066</strain>
    </source>
</reference>
<evidence type="ECO:0000259" key="5">
    <source>
        <dbReference type="Pfam" id="PF04198"/>
    </source>
</evidence>
<sequence length="323" mass="33597">MGPDELVQISHVARRFYIDKASHVQIGEEIGVSRFKVARMLDKAVQSGVVKITIQNPASVDLDLSIELKNRFGLQHALAVTTPSDEPEVIQSALGAVAAQLLEEIVPAGAVLGFTAGRTLNATTMQLTSLPYCEVVALGGVAGPVKEHGVEVIRRVGEVTGGPTFPIFAPLFVSNAEVAEALRSDRGIAEAFTRFARVDIGVVAVGSWQPADSQLYDGAARAGIAESLLAAGVVGEVGATLFTESGEIVDAIDDRSVAITVDELRRIPEVIAVAGGVTKTVAIRAALRTGLVKSLITDAATAERLLRGDRDEAAGGAGPDSAS</sequence>
<comment type="caution">
    <text evidence="7">The sequence shown here is derived from an EMBL/GenBank/DDBJ whole genome shotgun (WGS) entry which is preliminary data.</text>
</comment>
<dbReference type="InterPro" id="IPR007324">
    <property type="entry name" value="Sugar-bd_dom_put"/>
</dbReference>
<dbReference type="Gene3D" id="3.40.50.1360">
    <property type="match status" value="1"/>
</dbReference>
<dbReference type="Proteomes" id="UP000321154">
    <property type="component" value="Unassembled WGS sequence"/>
</dbReference>
<dbReference type="InterPro" id="IPR036388">
    <property type="entry name" value="WH-like_DNA-bd_sf"/>
</dbReference>
<evidence type="ECO:0000256" key="4">
    <source>
        <dbReference type="ARBA" id="ARBA00023163"/>
    </source>
</evidence>
<keyword evidence="2" id="KW-0805">Transcription regulation</keyword>
<dbReference type="SUPFAM" id="SSF100950">
    <property type="entry name" value="NagB/RpiA/CoA transferase-like"/>
    <property type="match status" value="1"/>
</dbReference>
<dbReference type="RefSeq" id="WP_167627314.1">
    <property type="nucleotide sequence ID" value="NZ_BAAAHR010000007.1"/>
</dbReference>
<dbReference type="InterPro" id="IPR051054">
    <property type="entry name" value="SorC_transcr_regulators"/>
</dbReference>
<dbReference type="PANTHER" id="PTHR34294:SF1">
    <property type="entry name" value="TRANSCRIPTIONAL REGULATOR LSRR"/>
    <property type="match status" value="1"/>
</dbReference>
<evidence type="ECO:0000313" key="7">
    <source>
        <dbReference type="EMBL" id="MBA8811782.1"/>
    </source>
</evidence>
<gene>
    <name evidence="7" type="ORF">FB463_000006</name>
    <name evidence="6" type="ORF">FFA01_15770</name>
</gene>
<dbReference type="GO" id="GO:0030246">
    <property type="term" value="F:carbohydrate binding"/>
    <property type="evidence" value="ECO:0007669"/>
    <property type="project" value="InterPro"/>
</dbReference>
<name>A0A7W3PHJ6_9MICO</name>
<feature type="domain" description="Sugar-binding" evidence="5">
    <location>
        <begin position="61"/>
        <end position="307"/>
    </location>
</feature>
<keyword evidence="8" id="KW-1185">Reference proteome</keyword>
<evidence type="ECO:0000313" key="9">
    <source>
        <dbReference type="Proteomes" id="UP000522688"/>
    </source>
</evidence>
<comment type="similarity">
    <text evidence="1">Belongs to the SorC transcriptional regulatory family.</text>
</comment>
<evidence type="ECO:0000313" key="6">
    <source>
        <dbReference type="EMBL" id="GEK83268.1"/>
    </source>
</evidence>
<dbReference type="AlphaFoldDB" id="A0A7W3PHJ6"/>
<dbReference type="Proteomes" id="UP000522688">
    <property type="component" value="Unassembled WGS sequence"/>
</dbReference>
<dbReference type="GO" id="GO:0003677">
    <property type="term" value="F:DNA binding"/>
    <property type="evidence" value="ECO:0007669"/>
    <property type="project" value="UniProtKB-KW"/>
</dbReference>
<proteinExistence type="inferred from homology"/>